<evidence type="ECO:0000313" key="4">
    <source>
        <dbReference type="Proteomes" id="UP000639772"/>
    </source>
</evidence>
<accession>A0A835P6R9</accession>
<dbReference type="EMBL" id="JADCNL010000566">
    <property type="protein sequence ID" value="KAG0446586.1"/>
    <property type="molecule type" value="Genomic_DNA"/>
</dbReference>
<sequence length="164" mass="18508">MNWKSIIGDSSVSQGTMISTLLRTGMVKEFQCGKLSSEIFQQFNCYCDLLFSRWVSVFCSVERIFCSNRKIGFNSEHQVLYYIAKIINSEEGLLLSSLTLSIASSRETIILDTGIQQVFSLNNGTFASICLIVRDRLPWPNQQGGHAKLAITSICCKDKFRKED</sequence>
<dbReference type="AlphaFoldDB" id="A0A835P6R9"/>
<comment type="caution">
    <text evidence="1">The sequence shown here is derived from an EMBL/GenBank/DDBJ whole genome shotgun (WGS) entry which is preliminary data.</text>
</comment>
<evidence type="ECO:0000313" key="3">
    <source>
        <dbReference type="Proteomes" id="UP000636800"/>
    </source>
</evidence>
<proteinExistence type="predicted"/>
<dbReference type="Proteomes" id="UP000636800">
    <property type="component" value="Unassembled WGS sequence"/>
</dbReference>
<evidence type="ECO:0000313" key="1">
    <source>
        <dbReference type="EMBL" id="KAG0446551.1"/>
    </source>
</evidence>
<keyword evidence="3" id="KW-1185">Reference proteome</keyword>
<evidence type="ECO:0000313" key="2">
    <source>
        <dbReference type="EMBL" id="KAG0446586.1"/>
    </source>
</evidence>
<protein>
    <submittedName>
        <fullName evidence="1">Uncharacterized protein</fullName>
    </submittedName>
</protein>
<organism evidence="1 4">
    <name type="scientific">Vanilla planifolia</name>
    <name type="common">Vanilla</name>
    <dbReference type="NCBI Taxonomy" id="51239"/>
    <lineage>
        <taxon>Eukaryota</taxon>
        <taxon>Viridiplantae</taxon>
        <taxon>Streptophyta</taxon>
        <taxon>Embryophyta</taxon>
        <taxon>Tracheophyta</taxon>
        <taxon>Spermatophyta</taxon>
        <taxon>Magnoliopsida</taxon>
        <taxon>Liliopsida</taxon>
        <taxon>Asparagales</taxon>
        <taxon>Orchidaceae</taxon>
        <taxon>Vanilloideae</taxon>
        <taxon>Vanilleae</taxon>
        <taxon>Vanilla</taxon>
    </lineage>
</organism>
<dbReference type="Proteomes" id="UP000639772">
    <property type="component" value="Unassembled WGS sequence"/>
</dbReference>
<reference evidence="3 4" key="1">
    <citation type="journal article" date="2020" name="Nat. Food">
        <title>A phased Vanilla planifolia genome enables genetic improvement of flavour and production.</title>
        <authorList>
            <person name="Hasing T."/>
            <person name="Tang H."/>
            <person name="Brym M."/>
            <person name="Khazi F."/>
            <person name="Huang T."/>
            <person name="Chambers A.H."/>
        </authorList>
    </citation>
    <scope>NUCLEOTIDE SEQUENCE [LARGE SCALE GENOMIC DNA]</scope>
    <source>
        <tissue evidence="1">Leaf</tissue>
    </source>
</reference>
<gene>
    <name evidence="2" type="ORF">HPP92_028765</name>
    <name evidence="1" type="ORF">HPP92_028776</name>
</gene>
<dbReference type="EMBL" id="JADCNM010000567">
    <property type="protein sequence ID" value="KAG0446551.1"/>
    <property type="molecule type" value="Genomic_DNA"/>
</dbReference>
<name>A0A835P6R9_VANPL</name>